<proteinExistence type="predicted"/>
<dbReference type="GO" id="GO:0005524">
    <property type="term" value="F:ATP binding"/>
    <property type="evidence" value="ECO:0007669"/>
    <property type="project" value="UniProtKB-KW"/>
</dbReference>
<dbReference type="PANTHER" id="PTHR43527">
    <property type="entry name" value="4-DIPHOSPHOCYTIDYL-2-C-METHYL-D-ERYTHRITOL KINASE, CHLOROPLASTIC"/>
    <property type="match status" value="1"/>
</dbReference>
<sequence>FHLIDLYDEIEITRSSSIEVLSDIGPRGRSNLVYRALLHLSEKAGFTVGLKVRIGKKIPIGAGLGGGSSDCAFVLRAVRHFYPEVGEELVESTGVSMGADVPFFMMRRSSALARGKGDLLEPLKSGLGEPLLLYYPGFSVSTEKAYSLFGESDMTDVDEALDKAHRIADCVSRGSLRECLDYLENDFEKKLMGGLKELREASEFLWDLGARKVLLSGSGSALLGFFDTIPDIERSPEKGKLFAVRFLPDIDLNEKGL</sequence>
<dbReference type="PIRSF" id="PIRSF010376">
    <property type="entry name" value="IspE"/>
    <property type="match status" value="1"/>
</dbReference>
<evidence type="ECO:0000256" key="4">
    <source>
        <dbReference type="ARBA" id="ARBA00022777"/>
    </source>
</evidence>
<evidence type="ECO:0000259" key="6">
    <source>
        <dbReference type="Pfam" id="PF00288"/>
    </source>
</evidence>
<dbReference type="InterPro" id="IPR004424">
    <property type="entry name" value="IspE"/>
</dbReference>
<dbReference type="SUPFAM" id="SSF55060">
    <property type="entry name" value="GHMP Kinase, C-terminal domain"/>
    <property type="match status" value="1"/>
</dbReference>
<organism evidence="7">
    <name type="scientific">candidate division WOR-3 bacterium</name>
    <dbReference type="NCBI Taxonomy" id="2052148"/>
    <lineage>
        <taxon>Bacteria</taxon>
        <taxon>Bacteria division WOR-3</taxon>
    </lineage>
</organism>
<evidence type="ECO:0000256" key="3">
    <source>
        <dbReference type="ARBA" id="ARBA00022741"/>
    </source>
</evidence>
<evidence type="ECO:0000256" key="1">
    <source>
        <dbReference type="ARBA" id="ARBA00017473"/>
    </source>
</evidence>
<dbReference type="SUPFAM" id="SSF54211">
    <property type="entry name" value="Ribosomal protein S5 domain 2-like"/>
    <property type="match status" value="1"/>
</dbReference>
<dbReference type="Pfam" id="PF00288">
    <property type="entry name" value="GHMP_kinases_N"/>
    <property type="match status" value="1"/>
</dbReference>
<dbReference type="GO" id="GO:0016114">
    <property type="term" value="P:terpenoid biosynthetic process"/>
    <property type="evidence" value="ECO:0007669"/>
    <property type="project" value="InterPro"/>
</dbReference>
<dbReference type="InterPro" id="IPR020568">
    <property type="entry name" value="Ribosomal_Su5_D2-typ_SF"/>
</dbReference>
<keyword evidence="2" id="KW-0808">Transferase</keyword>
<keyword evidence="5" id="KW-0067">ATP-binding</keyword>
<accession>A0A7C1BFD7</accession>
<dbReference type="AlphaFoldDB" id="A0A7C1BFD7"/>
<dbReference type="InterPro" id="IPR036554">
    <property type="entry name" value="GHMP_kinase_C_sf"/>
</dbReference>
<evidence type="ECO:0000256" key="5">
    <source>
        <dbReference type="ARBA" id="ARBA00022840"/>
    </source>
</evidence>
<dbReference type="Gene3D" id="3.30.230.10">
    <property type="match status" value="1"/>
</dbReference>
<name>A0A7C1BFD7_UNCW3</name>
<keyword evidence="3" id="KW-0547">Nucleotide-binding</keyword>
<dbReference type="PANTHER" id="PTHR43527:SF2">
    <property type="entry name" value="4-DIPHOSPHOCYTIDYL-2-C-METHYL-D-ERYTHRITOL KINASE, CHLOROPLASTIC"/>
    <property type="match status" value="1"/>
</dbReference>
<evidence type="ECO:0000256" key="2">
    <source>
        <dbReference type="ARBA" id="ARBA00022679"/>
    </source>
</evidence>
<comment type="caution">
    <text evidence="7">The sequence shown here is derived from an EMBL/GenBank/DDBJ whole genome shotgun (WGS) entry which is preliminary data.</text>
</comment>
<dbReference type="EMBL" id="DRBW01000107">
    <property type="protein sequence ID" value="HDM90120.1"/>
    <property type="molecule type" value="Genomic_DNA"/>
</dbReference>
<dbReference type="InterPro" id="IPR006204">
    <property type="entry name" value="GHMP_kinase_N_dom"/>
</dbReference>
<gene>
    <name evidence="7" type="ORF">ENG67_02800</name>
</gene>
<protein>
    <recommendedName>
        <fullName evidence="1">4-diphosphocytidyl-2-C-methyl-D-erythritol kinase</fullName>
    </recommendedName>
</protein>
<feature type="non-terminal residue" evidence="7">
    <location>
        <position position="1"/>
    </location>
</feature>
<reference evidence="7" key="1">
    <citation type="journal article" date="2020" name="mSystems">
        <title>Genome- and Community-Level Interaction Insights into Carbon Utilization and Element Cycling Functions of Hydrothermarchaeota in Hydrothermal Sediment.</title>
        <authorList>
            <person name="Zhou Z."/>
            <person name="Liu Y."/>
            <person name="Xu W."/>
            <person name="Pan J."/>
            <person name="Luo Z.H."/>
            <person name="Li M."/>
        </authorList>
    </citation>
    <scope>NUCLEOTIDE SEQUENCE [LARGE SCALE GENOMIC DNA]</scope>
    <source>
        <strain evidence="7">HyVt-237</strain>
    </source>
</reference>
<dbReference type="Gene3D" id="3.30.70.890">
    <property type="entry name" value="GHMP kinase, C-terminal domain"/>
    <property type="match status" value="1"/>
</dbReference>
<dbReference type="InterPro" id="IPR014721">
    <property type="entry name" value="Ribsml_uS5_D2-typ_fold_subgr"/>
</dbReference>
<evidence type="ECO:0000313" key="7">
    <source>
        <dbReference type="EMBL" id="HDM90120.1"/>
    </source>
</evidence>
<dbReference type="Proteomes" id="UP000885931">
    <property type="component" value="Unassembled WGS sequence"/>
</dbReference>
<dbReference type="GO" id="GO:0050515">
    <property type="term" value="F:4-(cytidine 5'-diphospho)-2-C-methyl-D-erythritol kinase activity"/>
    <property type="evidence" value="ECO:0007669"/>
    <property type="project" value="InterPro"/>
</dbReference>
<feature type="domain" description="GHMP kinase N-terminal" evidence="6">
    <location>
        <begin position="31"/>
        <end position="106"/>
    </location>
</feature>
<keyword evidence="4" id="KW-0418">Kinase</keyword>